<reference evidence="2" key="1">
    <citation type="submission" date="2016-01" db="EMBL/GenBank/DDBJ databases">
        <title>Isolation and Characterization of Enterobacteria phage CBB.</title>
        <authorList>
            <person name="Buttimer C.T.H."/>
            <person name="Hendrix H."/>
            <person name="Alexandre H."/>
            <person name="O'Mahony J."/>
            <person name="Lavigne R."/>
            <person name="Coffey A."/>
        </authorList>
    </citation>
    <scope>NUCLEOTIDE SEQUENCE [LARGE SCALE GENOMIC DNA]</scope>
</reference>
<dbReference type="EMBL" id="KU574722">
    <property type="protein sequence ID" value="AMM43699.1"/>
    <property type="molecule type" value="Genomic_DNA"/>
</dbReference>
<dbReference type="Proteomes" id="UP000223891">
    <property type="component" value="Segment"/>
</dbReference>
<name>A0A1L2CUL9_9CAUD</name>
<evidence type="ECO:0000313" key="2">
    <source>
        <dbReference type="Proteomes" id="UP000223891"/>
    </source>
</evidence>
<sequence>MNIVEKYYWITQHPKYVPFGDTAIIEITPHMVCPETNCIEDLQLLNTKLRFWVELMIPFFDEQFKQHCHAHDYEVDCGGDTWEEAVENLYKLVLEKYGDYTEEDMDKHREEAMKGFDLEKWIKTVDSMAADNRKTDEIVMLPDYEIEHMKHEIEHLEVLEKVLQKKLQDASLTMQEYSDVQLELTCVDHDLYVMRESVKHGYDVEKYGLRNED</sequence>
<organism evidence="1 2">
    <name type="scientific">Pectobacterium phage vB_PcaM_CBB</name>
    <dbReference type="NCBI Taxonomy" id="2772511"/>
    <lineage>
        <taxon>Viruses</taxon>
        <taxon>Duplodnaviria</taxon>
        <taxon>Heunggongvirae</taxon>
        <taxon>Uroviricota</taxon>
        <taxon>Caudoviricetes</taxon>
        <taxon>Mimasvirus</taxon>
        <taxon>Mimasvirus CBB</taxon>
    </lineage>
</organism>
<proteinExistence type="predicted"/>
<protein>
    <submittedName>
        <fullName evidence="1">Uncharacterized protein</fullName>
    </submittedName>
</protein>
<accession>A0A1L2CUL9</accession>
<gene>
    <name evidence="1" type="ORF">CBB_134</name>
</gene>
<evidence type="ECO:0000313" key="1">
    <source>
        <dbReference type="EMBL" id="AMM43699.1"/>
    </source>
</evidence>
<keyword evidence="2" id="KW-1185">Reference proteome</keyword>